<dbReference type="OrthoDB" id="77806at2759"/>
<evidence type="ECO:0000256" key="1">
    <source>
        <dbReference type="SAM" id="MobiDB-lite"/>
    </source>
</evidence>
<dbReference type="EMBL" id="KI913136">
    <property type="protein sequence ID" value="ETV76400.1"/>
    <property type="molecule type" value="Genomic_DNA"/>
</dbReference>
<feature type="compositionally biased region" description="Polar residues" evidence="1">
    <location>
        <begin position="13"/>
        <end position="23"/>
    </location>
</feature>
<evidence type="ECO:0000313" key="2">
    <source>
        <dbReference type="EMBL" id="ETV76400.1"/>
    </source>
</evidence>
<protein>
    <submittedName>
        <fullName evidence="2">Uncharacterized protein</fullName>
    </submittedName>
</protein>
<feature type="region of interest" description="Disordered" evidence="1">
    <location>
        <begin position="1"/>
        <end position="23"/>
    </location>
</feature>
<accession>W4G9Q2</accession>
<name>W4G9Q2_APHAT</name>
<gene>
    <name evidence="2" type="ORF">H257_09431</name>
</gene>
<feature type="compositionally biased region" description="Basic and acidic residues" evidence="1">
    <location>
        <begin position="1"/>
        <end position="12"/>
    </location>
</feature>
<reference evidence="2" key="1">
    <citation type="submission" date="2013-12" db="EMBL/GenBank/DDBJ databases">
        <title>The Genome Sequence of Aphanomyces astaci APO3.</title>
        <authorList>
            <consortium name="The Broad Institute Genomics Platform"/>
            <person name="Russ C."/>
            <person name="Tyler B."/>
            <person name="van West P."/>
            <person name="Dieguez-Uribeondo J."/>
            <person name="Young S.K."/>
            <person name="Zeng Q."/>
            <person name="Gargeya S."/>
            <person name="Fitzgerald M."/>
            <person name="Abouelleil A."/>
            <person name="Alvarado L."/>
            <person name="Chapman S.B."/>
            <person name="Gainer-Dewar J."/>
            <person name="Goldberg J."/>
            <person name="Griggs A."/>
            <person name="Gujja S."/>
            <person name="Hansen M."/>
            <person name="Howarth C."/>
            <person name="Imamovic A."/>
            <person name="Ireland A."/>
            <person name="Larimer J."/>
            <person name="McCowan C."/>
            <person name="Murphy C."/>
            <person name="Pearson M."/>
            <person name="Poon T.W."/>
            <person name="Priest M."/>
            <person name="Roberts A."/>
            <person name="Saif S."/>
            <person name="Shea T."/>
            <person name="Sykes S."/>
            <person name="Wortman J."/>
            <person name="Nusbaum C."/>
            <person name="Birren B."/>
        </authorList>
    </citation>
    <scope>NUCLEOTIDE SEQUENCE [LARGE SCALE GENOMIC DNA]</scope>
    <source>
        <strain evidence="2">APO3</strain>
    </source>
</reference>
<dbReference type="RefSeq" id="XP_009833945.1">
    <property type="nucleotide sequence ID" value="XM_009835643.1"/>
</dbReference>
<sequence>MTSNQRLEDHSTATRSSTIVTSSTKTQHFRGMCLYPSSNCTAERAVKKNGTPHTLCAFHRAKHNHQQRKFDAKKRRTDCRFAPYDMQAMRAAATASEPPPSGPPPPPQNNVKTDLGGGRTLKTELQLVFRNRLQANRQQKTLPQTHQTQKAPPLDKDFSTFDNQGGQDDVEAKGPSRPPPLPPLATLLRRFHSSAHKSNN</sequence>
<proteinExistence type="predicted"/>
<dbReference type="AlphaFoldDB" id="W4G9Q2"/>
<feature type="region of interest" description="Disordered" evidence="1">
    <location>
        <begin position="136"/>
        <end position="185"/>
    </location>
</feature>
<feature type="compositionally biased region" description="Pro residues" evidence="1">
    <location>
        <begin position="97"/>
        <end position="108"/>
    </location>
</feature>
<dbReference type="GeneID" id="20811427"/>
<feature type="compositionally biased region" description="Polar residues" evidence="1">
    <location>
        <begin position="136"/>
        <end position="150"/>
    </location>
</feature>
<dbReference type="VEuPathDB" id="FungiDB:H257_09431"/>
<organism evidence="2">
    <name type="scientific">Aphanomyces astaci</name>
    <name type="common">Crayfish plague agent</name>
    <dbReference type="NCBI Taxonomy" id="112090"/>
    <lineage>
        <taxon>Eukaryota</taxon>
        <taxon>Sar</taxon>
        <taxon>Stramenopiles</taxon>
        <taxon>Oomycota</taxon>
        <taxon>Saprolegniomycetes</taxon>
        <taxon>Saprolegniales</taxon>
        <taxon>Verrucalvaceae</taxon>
        <taxon>Aphanomyces</taxon>
    </lineage>
</organism>
<feature type="region of interest" description="Disordered" evidence="1">
    <location>
        <begin position="91"/>
        <end position="117"/>
    </location>
</feature>